<evidence type="ECO:0000313" key="1">
    <source>
        <dbReference type="EMBL" id="KKG79807.1"/>
    </source>
</evidence>
<dbReference type="RefSeq" id="WP_048043340.1">
    <property type="nucleotide sequence ID" value="NZ_JJPP01000076.1"/>
</dbReference>
<protein>
    <submittedName>
        <fullName evidence="1">Uncharacterized protein</fullName>
    </submittedName>
</protein>
<dbReference type="Proteomes" id="UP000034817">
    <property type="component" value="Unassembled WGS sequence"/>
</dbReference>
<name>A0A0F8HPY4_METMZ</name>
<evidence type="ECO:0000313" key="2">
    <source>
        <dbReference type="Proteomes" id="UP000034817"/>
    </source>
</evidence>
<dbReference type="AlphaFoldDB" id="A0A0F8HPY4"/>
<accession>A0A0F8HPY4</accession>
<proteinExistence type="predicted"/>
<dbReference type="PATRIC" id="fig|2209.72.peg.2848"/>
<dbReference type="GeneID" id="24865000"/>
<comment type="caution">
    <text evidence="1">The sequence shown here is derived from an EMBL/GenBank/DDBJ whole genome shotgun (WGS) entry which is preliminary data.</text>
</comment>
<sequence length="61" mass="7349">MIELIPFDKEEYEKITQEYEKQPQKIWKNNPEITEEEELTYKYGRMMLISLDFGGESKGVM</sequence>
<gene>
    <name evidence="1" type="ORF">DU55_13105</name>
</gene>
<dbReference type="EMBL" id="JJPP01000076">
    <property type="protein sequence ID" value="KKG79807.1"/>
    <property type="molecule type" value="Genomic_DNA"/>
</dbReference>
<reference evidence="1 2" key="1">
    <citation type="journal article" date="2015" name="ISME J.">
        <title>Genomic and phenotypic differentiation among Methanosarcina mazei populations from Columbia River sediment.</title>
        <authorList>
            <person name="Youngblut N.D."/>
            <person name="Wirth J.S."/>
            <person name="Henriksen J.R."/>
            <person name="Smith M."/>
            <person name="Simon H."/>
            <person name="Metcalf W.W."/>
            <person name="Whitaker R.J."/>
        </authorList>
    </citation>
    <scope>NUCLEOTIDE SEQUENCE [LARGE SCALE GENOMIC DNA]</scope>
    <source>
        <strain evidence="1 2">3.H.A.2.4</strain>
    </source>
</reference>
<organism evidence="1 2">
    <name type="scientific">Methanosarcina mazei</name>
    <name type="common">Methanosarcina frisia</name>
    <dbReference type="NCBI Taxonomy" id="2209"/>
    <lineage>
        <taxon>Archaea</taxon>
        <taxon>Methanobacteriati</taxon>
        <taxon>Methanobacteriota</taxon>
        <taxon>Stenosarchaea group</taxon>
        <taxon>Methanomicrobia</taxon>
        <taxon>Methanosarcinales</taxon>
        <taxon>Methanosarcinaceae</taxon>
        <taxon>Methanosarcina</taxon>
    </lineage>
</organism>